<dbReference type="PROSITE" id="PS00761">
    <property type="entry name" value="SPASE_I_3"/>
    <property type="match status" value="1"/>
</dbReference>
<keyword evidence="6" id="KW-1133">Transmembrane helix</keyword>
<evidence type="ECO:0000256" key="4">
    <source>
        <dbReference type="ARBA" id="ARBA00013208"/>
    </source>
</evidence>
<dbReference type="PANTHER" id="PTHR43390:SF1">
    <property type="entry name" value="CHLOROPLAST PROCESSING PEPTIDASE"/>
    <property type="match status" value="1"/>
</dbReference>
<proteinExistence type="inferred from homology"/>
<dbReference type="GO" id="GO:0006465">
    <property type="term" value="P:signal peptide processing"/>
    <property type="evidence" value="ECO:0007669"/>
    <property type="project" value="InterPro"/>
</dbReference>
<evidence type="ECO:0000256" key="3">
    <source>
        <dbReference type="ARBA" id="ARBA00009370"/>
    </source>
</evidence>
<dbReference type="InterPro" id="IPR000223">
    <property type="entry name" value="Pept_S26A_signal_pept_1"/>
</dbReference>
<comment type="catalytic activity">
    <reaction evidence="1 6">
        <text>Cleavage of hydrophobic, N-terminal signal or leader sequences from secreted and periplasmic proteins.</text>
        <dbReference type="EC" id="3.4.21.89"/>
    </reaction>
</comment>
<keyword evidence="6" id="KW-0472">Membrane</keyword>
<evidence type="ECO:0000256" key="1">
    <source>
        <dbReference type="ARBA" id="ARBA00000677"/>
    </source>
</evidence>
<comment type="similarity">
    <text evidence="3 6">Belongs to the peptidase S26 family.</text>
</comment>
<dbReference type="PRINTS" id="PR00727">
    <property type="entry name" value="LEADERPTASE"/>
</dbReference>
<keyword evidence="9" id="KW-1185">Reference proteome</keyword>
<dbReference type="AlphaFoldDB" id="A0A326TX33"/>
<evidence type="ECO:0000313" key="9">
    <source>
        <dbReference type="Proteomes" id="UP000248806"/>
    </source>
</evidence>
<keyword evidence="5 6" id="KW-0378">Hydrolase</keyword>
<dbReference type="InterPro" id="IPR019758">
    <property type="entry name" value="Pept_S26A_signal_pept_1_CS"/>
</dbReference>
<dbReference type="NCBIfam" id="TIGR02227">
    <property type="entry name" value="sigpep_I_bact"/>
    <property type="match status" value="1"/>
</dbReference>
<feature type="domain" description="Peptidase S26" evidence="7">
    <location>
        <begin position="9"/>
        <end position="159"/>
    </location>
</feature>
<evidence type="ECO:0000313" key="8">
    <source>
        <dbReference type="EMBL" id="PZW20809.1"/>
    </source>
</evidence>
<dbReference type="EC" id="3.4.21.89" evidence="4 6"/>
<feature type="transmembrane region" description="Helical" evidence="6">
    <location>
        <begin position="9"/>
        <end position="27"/>
    </location>
</feature>
<name>A0A326TX33_THEHA</name>
<accession>A0A326TX33</accession>
<dbReference type="SUPFAM" id="SSF51306">
    <property type="entry name" value="LexA/Signal peptidase"/>
    <property type="match status" value="1"/>
</dbReference>
<organism evidence="8 9">
    <name type="scientific">Thermosporothrix hazakensis</name>
    <dbReference type="NCBI Taxonomy" id="644383"/>
    <lineage>
        <taxon>Bacteria</taxon>
        <taxon>Bacillati</taxon>
        <taxon>Chloroflexota</taxon>
        <taxon>Ktedonobacteria</taxon>
        <taxon>Ktedonobacterales</taxon>
        <taxon>Thermosporotrichaceae</taxon>
        <taxon>Thermosporothrix</taxon>
    </lineage>
</organism>
<evidence type="ECO:0000259" key="7">
    <source>
        <dbReference type="Pfam" id="PF10502"/>
    </source>
</evidence>
<dbReference type="Proteomes" id="UP000248806">
    <property type="component" value="Unassembled WGS sequence"/>
</dbReference>
<dbReference type="InterPro" id="IPR036286">
    <property type="entry name" value="LexA/Signal_pep-like_sf"/>
</dbReference>
<dbReference type="Pfam" id="PF10502">
    <property type="entry name" value="Peptidase_S26"/>
    <property type="match status" value="1"/>
</dbReference>
<sequence length="175" mass="20112">MKRLHIREILEIVALGLLIFVGFRFILQSYQINTPAMEPALSTNTSVLVNKVAYVFRGPERGDVVVFRYPRNPDIELIARVIGLPGDTIKVNSQQIWVNGKELKEPYVKDATNPIAKTWKVPANQYFVMGDNRSLSNDSRRWDFLPSGYIVGKAVVVYWPFSQWQIVNSYSDTYR</sequence>
<keyword evidence="6" id="KW-0812">Transmembrane</keyword>
<protein>
    <recommendedName>
        <fullName evidence="4 6">Signal peptidase I</fullName>
        <ecNumber evidence="4 6">3.4.21.89</ecNumber>
    </recommendedName>
</protein>
<dbReference type="InterPro" id="IPR019533">
    <property type="entry name" value="Peptidase_S26"/>
</dbReference>
<dbReference type="GO" id="GO:0009003">
    <property type="term" value="F:signal peptidase activity"/>
    <property type="evidence" value="ECO:0007669"/>
    <property type="project" value="UniProtKB-EC"/>
</dbReference>
<keyword evidence="6" id="KW-0645">Protease</keyword>
<gene>
    <name evidence="8" type="ORF">EI42_05814</name>
</gene>
<dbReference type="GO" id="GO:0004252">
    <property type="term" value="F:serine-type endopeptidase activity"/>
    <property type="evidence" value="ECO:0007669"/>
    <property type="project" value="InterPro"/>
</dbReference>
<dbReference type="OrthoDB" id="9802919at2"/>
<dbReference type="PANTHER" id="PTHR43390">
    <property type="entry name" value="SIGNAL PEPTIDASE I"/>
    <property type="match status" value="1"/>
</dbReference>
<evidence type="ECO:0000256" key="5">
    <source>
        <dbReference type="ARBA" id="ARBA00022801"/>
    </source>
</evidence>
<comment type="caution">
    <text evidence="8">The sequence shown here is derived from an EMBL/GenBank/DDBJ whole genome shotgun (WGS) entry which is preliminary data.</text>
</comment>
<comment type="subcellular location">
    <subcellularLocation>
        <location evidence="2">Cell membrane</location>
        <topology evidence="2">Single-pass type II membrane protein</topology>
    </subcellularLocation>
    <subcellularLocation>
        <location evidence="6">Membrane</location>
        <topology evidence="6">Single-pass type II membrane protein</topology>
    </subcellularLocation>
</comment>
<dbReference type="GO" id="GO:0005886">
    <property type="term" value="C:plasma membrane"/>
    <property type="evidence" value="ECO:0007669"/>
    <property type="project" value="UniProtKB-SubCell"/>
</dbReference>
<evidence type="ECO:0000256" key="6">
    <source>
        <dbReference type="RuleBase" id="RU362042"/>
    </source>
</evidence>
<dbReference type="Gene3D" id="2.10.109.10">
    <property type="entry name" value="Umud Fragment, subunit A"/>
    <property type="match status" value="1"/>
</dbReference>
<evidence type="ECO:0000256" key="2">
    <source>
        <dbReference type="ARBA" id="ARBA00004401"/>
    </source>
</evidence>
<dbReference type="EMBL" id="QKUF01000039">
    <property type="protein sequence ID" value="PZW20809.1"/>
    <property type="molecule type" value="Genomic_DNA"/>
</dbReference>
<dbReference type="CDD" id="cd06530">
    <property type="entry name" value="S26_SPase_I"/>
    <property type="match status" value="1"/>
</dbReference>
<dbReference type="RefSeq" id="WP_111326047.1">
    <property type="nucleotide sequence ID" value="NZ_BIFX01000001.1"/>
</dbReference>
<reference evidence="8 9" key="1">
    <citation type="submission" date="2018-06" db="EMBL/GenBank/DDBJ databases">
        <title>Genomic Encyclopedia of Archaeal and Bacterial Type Strains, Phase II (KMG-II): from individual species to whole genera.</title>
        <authorList>
            <person name="Goeker M."/>
        </authorList>
    </citation>
    <scope>NUCLEOTIDE SEQUENCE [LARGE SCALE GENOMIC DNA]</scope>
    <source>
        <strain evidence="8 9">ATCC BAA-1881</strain>
    </source>
</reference>